<dbReference type="RefSeq" id="WP_263593463.1">
    <property type="nucleotide sequence ID" value="NZ_CP107020.1"/>
</dbReference>
<accession>A0ABY6FZ73</accession>
<dbReference type="InterPro" id="IPR011576">
    <property type="entry name" value="Pyridox_Oxase_N"/>
</dbReference>
<protein>
    <submittedName>
        <fullName evidence="2">Pyridoxamine 5'-phosphate oxidase family protein</fullName>
    </submittedName>
</protein>
<sequence>MTSLNDVLPVDRTALLTTLGPDGPRTRPVAVQPDPLDEPGVAAVLTLAQARKAADVRERPAVTLAGATPDGFYAIEADAEVVEDPALVARAMAHFVGGDVPEGGAGASAHEGPATVLLRLRPRAAKRWVVHSPRPFDSDVEDLEV</sequence>
<dbReference type="SUPFAM" id="SSF50475">
    <property type="entry name" value="FMN-binding split barrel"/>
    <property type="match status" value="1"/>
</dbReference>
<dbReference type="Gene3D" id="2.30.110.10">
    <property type="entry name" value="Electron Transport, Fmn-binding Protein, Chain A"/>
    <property type="match status" value="1"/>
</dbReference>
<evidence type="ECO:0000313" key="3">
    <source>
        <dbReference type="Proteomes" id="UP001164305"/>
    </source>
</evidence>
<proteinExistence type="predicted"/>
<keyword evidence="3" id="KW-1185">Reference proteome</keyword>
<evidence type="ECO:0000313" key="2">
    <source>
        <dbReference type="EMBL" id="UYG16250.1"/>
    </source>
</evidence>
<reference evidence="2" key="1">
    <citation type="submission" date="2022-10" db="EMBL/GenBank/DDBJ databases">
        <title>Whole-Genome Sequencing of Brachybacterium huguangmaarense BRM-3, Isolated from Betula schmidtii.</title>
        <authorList>
            <person name="Haam D."/>
        </authorList>
    </citation>
    <scope>NUCLEOTIDE SEQUENCE</scope>
    <source>
        <strain evidence="2">BRM-3</strain>
    </source>
</reference>
<dbReference type="Pfam" id="PF01243">
    <property type="entry name" value="PNPOx_N"/>
    <property type="match status" value="1"/>
</dbReference>
<name>A0ABY6FZ73_9MICO</name>
<evidence type="ECO:0000259" key="1">
    <source>
        <dbReference type="Pfam" id="PF01243"/>
    </source>
</evidence>
<dbReference type="InterPro" id="IPR012349">
    <property type="entry name" value="Split_barrel_FMN-bd"/>
</dbReference>
<gene>
    <name evidence="2" type="ORF">BRM3_11605</name>
</gene>
<dbReference type="EMBL" id="CP107020">
    <property type="protein sequence ID" value="UYG16250.1"/>
    <property type="molecule type" value="Genomic_DNA"/>
</dbReference>
<dbReference type="Proteomes" id="UP001164305">
    <property type="component" value="Chromosome"/>
</dbReference>
<organism evidence="2 3">
    <name type="scientific">Brachybacterium huguangmaarense</name>
    <dbReference type="NCBI Taxonomy" id="1652028"/>
    <lineage>
        <taxon>Bacteria</taxon>
        <taxon>Bacillati</taxon>
        <taxon>Actinomycetota</taxon>
        <taxon>Actinomycetes</taxon>
        <taxon>Micrococcales</taxon>
        <taxon>Dermabacteraceae</taxon>
        <taxon>Brachybacterium</taxon>
    </lineage>
</organism>
<feature type="domain" description="Pyridoxamine 5'-phosphate oxidase N-terminal" evidence="1">
    <location>
        <begin position="6"/>
        <end position="126"/>
    </location>
</feature>